<feature type="non-terminal residue" evidence="2">
    <location>
        <position position="61"/>
    </location>
</feature>
<gene>
    <name evidence="2" type="ORF">MNBD_GAMMA19-714</name>
</gene>
<feature type="transmembrane region" description="Helical" evidence="1">
    <location>
        <begin position="28"/>
        <end position="47"/>
    </location>
</feature>
<keyword evidence="1" id="KW-0472">Membrane</keyword>
<dbReference type="EMBL" id="UOFV01000090">
    <property type="protein sequence ID" value="VAW96567.1"/>
    <property type="molecule type" value="Genomic_DNA"/>
</dbReference>
<reference evidence="2" key="1">
    <citation type="submission" date="2018-06" db="EMBL/GenBank/DDBJ databases">
        <authorList>
            <person name="Zhirakovskaya E."/>
        </authorList>
    </citation>
    <scope>NUCLEOTIDE SEQUENCE</scope>
</reference>
<organism evidence="2">
    <name type="scientific">hydrothermal vent metagenome</name>
    <dbReference type="NCBI Taxonomy" id="652676"/>
    <lineage>
        <taxon>unclassified sequences</taxon>
        <taxon>metagenomes</taxon>
        <taxon>ecological metagenomes</taxon>
    </lineage>
</organism>
<keyword evidence="1" id="KW-1133">Transmembrane helix</keyword>
<name>A0A3B1AAB7_9ZZZZ</name>
<evidence type="ECO:0000313" key="2">
    <source>
        <dbReference type="EMBL" id="VAW96567.1"/>
    </source>
</evidence>
<sequence>MKTLHASIFHGVLLQAISSLKENKLRTVLSIMGITIGICAVMVVGTVSQGMKKYIYQELDT</sequence>
<dbReference type="AlphaFoldDB" id="A0A3B1AAB7"/>
<keyword evidence="1" id="KW-0812">Transmembrane</keyword>
<evidence type="ECO:0008006" key="3">
    <source>
        <dbReference type="Google" id="ProtNLM"/>
    </source>
</evidence>
<protein>
    <recommendedName>
        <fullName evidence="3">MacB-like periplasmic core domain-containing protein</fullName>
    </recommendedName>
</protein>
<proteinExistence type="predicted"/>
<accession>A0A3B1AAB7</accession>
<evidence type="ECO:0000256" key="1">
    <source>
        <dbReference type="SAM" id="Phobius"/>
    </source>
</evidence>